<dbReference type="EMBL" id="NSFD01000058">
    <property type="protein sequence ID" value="PBA23637.1"/>
    <property type="molecule type" value="Genomic_DNA"/>
</dbReference>
<sequence>MDEVRSPLFARLAAVANSSRPRPKPVREFHVPAEQLPQQVLDRLRHPSAPTYLVTWDRAAHDAVFRPSEAPLR</sequence>
<name>A0A2A2ZAQ8_MYCAV</name>
<evidence type="ECO:0000313" key="2">
    <source>
        <dbReference type="Proteomes" id="UP000217768"/>
    </source>
</evidence>
<reference evidence="1 2" key="1">
    <citation type="submission" date="2017-08" db="EMBL/GenBank/DDBJ databases">
        <title>Phylogenetic analysis of Mycobacterium avium complex whole genomes.</title>
        <authorList>
            <person name="Caverly L.J."/>
            <person name="Spilker T."/>
            <person name="Lipuma J."/>
        </authorList>
    </citation>
    <scope>NUCLEOTIDE SEQUENCE [LARGE SCALE GENOMIC DNA]</scope>
    <source>
        <strain evidence="1 2">FLAC0165</strain>
    </source>
</reference>
<protein>
    <submittedName>
        <fullName evidence="1">Uncharacterized protein</fullName>
    </submittedName>
</protein>
<dbReference type="Proteomes" id="UP000217768">
    <property type="component" value="Unassembled WGS sequence"/>
</dbReference>
<comment type="caution">
    <text evidence="1">The sequence shown here is derived from an EMBL/GenBank/DDBJ whole genome shotgun (WGS) entry which is preliminary data.</text>
</comment>
<accession>A0A2A2ZAQ8</accession>
<evidence type="ECO:0000313" key="1">
    <source>
        <dbReference type="EMBL" id="PBA23637.1"/>
    </source>
</evidence>
<gene>
    <name evidence="1" type="ORF">CKJ66_27370</name>
</gene>
<proteinExistence type="predicted"/>
<dbReference type="AlphaFoldDB" id="A0A2A2ZAQ8"/>
<organism evidence="1 2">
    <name type="scientific">Mycobacterium avium</name>
    <dbReference type="NCBI Taxonomy" id="1764"/>
    <lineage>
        <taxon>Bacteria</taxon>
        <taxon>Bacillati</taxon>
        <taxon>Actinomycetota</taxon>
        <taxon>Actinomycetes</taxon>
        <taxon>Mycobacteriales</taxon>
        <taxon>Mycobacteriaceae</taxon>
        <taxon>Mycobacterium</taxon>
        <taxon>Mycobacterium avium complex (MAC)</taxon>
    </lineage>
</organism>